<keyword evidence="5 6" id="KW-0472">Membrane</keyword>
<feature type="transmembrane region" description="Helical" evidence="6">
    <location>
        <begin position="103"/>
        <end position="123"/>
    </location>
</feature>
<protein>
    <submittedName>
        <fullName evidence="7">Threonine/homoserine/homoserine lactone efflux protein</fullName>
    </submittedName>
</protein>
<accession>A0A3D9XWU0</accession>
<reference evidence="7 8" key="1">
    <citation type="submission" date="2018-08" db="EMBL/GenBank/DDBJ databases">
        <title>Genomic Encyclopedia of Archaeal and Bacterial Type Strains, Phase II (KMG-II): from individual species to whole genera.</title>
        <authorList>
            <person name="Goeker M."/>
        </authorList>
    </citation>
    <scope>NUCLEOTIDE SEQUENCE [LARGE SCALE GENOMIC DNA]</scope>
    <source>
        <strain evidence="7 8">DSM 17099</strain>
    </source>
</reference>
<dbReference type="PANTHER" id="PTHR30086:SF20">
    <property type="entry name" value="ARGININE EXPORTER PROTEIN ARGO-RELATED"/>
    <property type="match status" value="1"/>
</dbReference>
<sequence length="191" mass="19579">MTMTAFVSAVLALLLAPGPTNTLMGIAGARRGLASVARLLPAELAGYLTTVLPLAFLGAGLLEQVPALAVGLKLAAAAWIMVLATALWRAPGDEGESRGVGARRIYVTTVLNPKALIFGLVLLPAPQDPAFATRLGMFCLMVMGAALAWGCAGALTQAGNGGGKRLQGVQRLASVWLALVSISLVFGLMRA</sequence>
<evidence type="ECO:0000256" key="1">
    <source>
        <dbReference type="ARBA" id="ARBA00004651"/>
    </source>
</evidence>
<feature type="transmembrane region" description="Helical" evidence="6">
    <location>
        <begin position="168"/>
        <end position="189"/>
    </location>
</feature>
<evidence type="ECO:0000256" key="2">
    <source>
        <dbReference type="ARBA" id="ARBA00022475"/>
    </source>
</evidence>
<evidence type="ECO:0000256" key="4">
    <source>
        <dbReference type="ARBA" id="ARBA00022989"/>
    </source>
</evidence>
<gene>
    <name evidence="7" type="ORF">BDD41_1213</name>
</gene>
<feature type="transmembrane region" description="Helical" evidence="6">
    <location>
        <begin position="44"/>
        <end position="62"/>
    </location>
</feature>
<dbReference type="Proteomes" id="UP000256941">
    <property type="component" value="Unassembled WGS sequence"/>
</dbReference>
<feature type="transmembrane region" description="Helical" evidence="6">
    <location>
        <begin position="74"/>
        <end position="91"/>
    </location>
</feature>
<dbReference type="PANTHER" id="PTHR30086">
    <property type="entry name" value="ARGININE EXPORTER PROTEIN ARGO"/>
    <property type="match status" value="1"/>
</dbReference>
<dbReference type="EMBL" id="QTUJ01000001">
    <property type="protein sequence ID" value="REF72722.1"/>
    <property type="molecule type" value="Genomic_DNA"/>
</dbReference>
<dbReference type="GO" id="GO:0033228">
    <property type="term" value="P:cysteine export across plasma membrane"/>
    <property type="evidence" value="ECO:0007669"/>
    <property type="project" value="TreeGrafter"/>
</dbReference>
<evidence type="ECO:0000313" key="7">
    <source>
        <dbReference type="EMBL" id="REF72722.1"/>
    </source>
</evidence>
<feature type="transmembrane region" description="Helical" evidence="6">
    <location>
        <begin position="135"/>
        <end position="156"/>
    </location>
</feature>
<dbReference type="AlphaFoldDB" id="A0A3D9XWU0"/>
<keyword evidence="4 6" id="KW-1133">Transmembrane helix</keyword>
<evidence type="ECO:0000256" key="6">
    <source>
        <dbReference type="SAM" id="Phobius"/>
    </source>
</evidence>
<dbReference type="InterPro" id="IPR001123">
    <property type="entry name" value="LeuE-type"/>
</dbReference>
<keyword evidence="3 6" id="KW-0812">Transmembrane</keyword>
<comment type="caution">
    <text evidence="7">The sequence shown here is derived from an EMBL/GenBank/DDBJ whole genome shotgun (WGS) entry which is preliminary data.</text>
</comment>
<dbReference type="GO" id="GO:0005886">
    <property type="term" value="C:plasma membrane"/>
    <property type="evidence" value="ECO:0007669"/>
    <property type="project" value="UniProtKB-SubCell"/>
</dbReference>
<evidence type="ECO:0000256" key="3">
    <source>
        <dbReference type="ARBA" id="ARBA00022692"/>
    </source>
</evidence>
<evidence type="ECO:0000313" key="8">
    <source>
        <dbReference type="Proteomes" id="UP000256941"/>
    </source>
</evidence>
<keyword evidence="2" id="KW-1003">Cell membrane</keyword>
<name>A0A3D9XWU0_PARVE</name>
<dbReference type="RefSeq" id="WP_072460741.1">
    <property type="nucleotide sequence ID" value="NZ_CP038196.1"/>
</dbReference>
<organism evidence="7 8">
    <name type="scientific">Paracoccus versutus</name>
    <name type="common">Thiobacillus versutus</name>
    <dbReference type="NCBI Taxonomy" id="34007"/>
    <lineage>
        <taxon>Bacteria</taxon>
        <taxon>Pseudomonadati</taxon>
        <taxon>Pseudomonadota</taxon>
        <taxon>Alphaproteobacteria</taxon>
        <taxon>Rhodobacterales</taxon>
        <taxon>Paracoccaceae</taxon>
        <taxon>Paracoccus</taxon>
    </lineage>
</organism>
<evidence type="ECO:0000256" key="5">
    <source>
        <dbReference type="ARBA" id="ARBA00023136"/>
    </source>
</evidence>
<dbReference type="GO" id="GO:0015171">
    <property type="term" value="F:amino acid transmembrane transporter activity"/>
    <property type="evidence" value="ECO:0007669"/>
    <property type="project" value="TreeGrafter"/>
</dbReference>
<comment type="subcellular location">
    <subcellularLocation>
        <location evidence="1">Cell membrane</location>
        <topology evidence="1">Multi-pass membrane protein</topology>
    </subcellularLocation>
</comment>
<proteinExistence type="predicted"/>